<dbReference type="EMBL" id="KV907495">
    <property type="protein sequence ID" value="OOF98542.1"/>
    <property type="molecule type" value="Genomic_DNA"/>
</dbReference>
<dbReference type="AlphaFoldDB" id="A0A1R3RVQ5"/>
<evidence type="ECO:0000313" key="2">
    <source>
        <dbReference type="Proteomes" id="UP000188318"/>
    </source>
</evidence>
<reference evidence="2" key="1">
    <citation type="journal article" date="2017" name="Genome Biol.">
        <title>Comparative genomics reveals high biological diversity and specific adaptations in the industrially and medically important fungal genus Aspergillus.</title>
        <authorList>
            <person name="de Vries R.P."/>
            <person name="Riley R."/>
            <person name="Wiebenga A."/>
            <person name="Aguilar-Osorio G."/>
            <person name="Amillis S."/>
            <person name="Uchima C.A."/>
            <person name="Anderluh G."/>
            <person name="Asadollahi M."/>
            <person name="Askin M."/>
            <person name="Barry K."/>
            <person name="Battaglia E."/>
            <person name="Bayram O."/>
            <person name="Benocci T."/>
            <person name="Braus-Stromeyer S.A."/>
            <person name="Caldana C."/>
            <person name="Canovas D."/>
            <person name="Cerqueira G.C."/>
            <person name="Chen F."/>
            <person name="Chen W."/>
            <person name="Choi C."/>
            <person name="Clum A."/>
            <person name="Dos Santos R.A."/>
            <person name="Damasio A.R."/>
            <person name="Diallinas G."/>
            <person name="Emri T."/>
            <person name="Fekete E."/>
            <person name="Flipphi M."/>
            <person name="Freyberg S."/>
            <person name="Gallo A."/>
            <person name="Gournas C."/>
            <person name="Habgood R."/>
            <person name="Hainaut M."/>
            <person name="Harispe M.L."/>
            <person name="Henrissat B."/>
            <person name="Hilden K.S."/>
            <person name="Hope R."/>
            <person name="Hossain A."/>
            <person name="Karabika E."/>
            <person name="Karaffa L."/>
            <person name="Karanyi Z."/>
            <person name="Krasevec N."/>
            <person name="Kuo A."/>
            <person name="Kusch H."/>
            <person name="LaButti K."/>
            <person name="Lagendijk E.L."/>
            <person name="Lapidus A."/>
            <person name="Levasseur A."/>
            <person name="Lindquist E."/>
            <person name="Lipzen A."/>
            <person name="Logrieco A.F."/>
            <person name="MacCabe A."/>
            <person name="Maekelae M.R."/>
            <person name="Malavazi I."/>
            <person name="Melin P."/>
            <person name="Meyer V."/>
            <person name="Mielnichuk N."/>
            <person name="Miskei M."/>
            <person name="Molnar A.P."/>
            <person name="Mule G."/>
            <person name="Ngan C.Y."/>
            <person name="Orejas M."/>
            <person name="Orosz E."/>
            <person name="Ouedraogo J.P."/>
            <person name="Overkamp K.M."/>
            <person name="Park H.-S."/>
            <person name="Perrone G."/>
            <person name="Piumi F."/>
            <person name="Punt P.J."/>
            <person name="Ram A.F."/>
            <person name="Ramon A."/>
            <person name="Rauscher S."/>
            <person name="Record E."/>
            <person name="Riano-Pachon D.M."/>
            <person name="Robert V."/>
            <person name="Roehrig J."/>
            <person name="Ruller R."/>
            <person name="Salamov A."/>
            <person name="Salih N.S."/>
            <person name="Samson R.A."/>
            <person name="Sandor E."/>
            <person name="Sanguinetti M."/>
            <person name="Schuetze T."/>
            <person name="Sepcic K."/>
            <person name="Shelest E."/>
            <person name="Sherlock G."/>
            <person name="Sophianopoulou V."/>
            <person name="Squina F.M."/>
            <person name="Sun H."/>
            <person name="Susca A."/>
            <person name="Todd R.B."/>
            <person name="Tsang A."/>
            <person name="Unkles S.E."/>
            <person name="van de Wiele N."/>
            <person name="van Rossen-Uffink D."/>
            <person name="Oliveira J.V."/>
            <person name="Vesth T.C."/>
            <person name="Visser J."/>
            <person name="Yu J.-H."/>
            <person name="Zhou M."/>
            <person name="Andersen M.R."/>
            <person name="Archer D.B."/>
            <person name="Baker S.E."/>
            <person name="Benoit I."/>
            <person name="Brakhage A.A."/>
            <person name="Braus G.H."/>
            <person name="Fischer R."/>
            <person name="Frisvad J.C."/>
            <person name="Goldman G.H."/>
            <person name="Houbraken J."/>
            <person name="Oakley B."/>
            <person name="Pocsi I."/>
            <person name="Scazzocchio C."/>
            <person name="Seiboth B."/>
            <person name="vanKuyk P.A."/>
            <person name="Wortman J."/>
            <person name="Dyer P.S."/>
            <person name="Grigoriev I.V."/>
        </authorList>
    </citation>
    <scope>NUCLEOTIDE SEQUENCE [LARGE SCALE GENOMIC DNA]</scope>
    <source>
        <strain evidence="2">ITEM 5010</strain>
    </source>
</reference>
<gene>
    <name evidence="1" type="ORF">ASPCADRAFT_204288</name>
</gene>
<feature type="non-terminal residue" evidence="1">
    <location>
        <position position="52"/>
    </location>
</feature>
<dbReference type="Proteomes" id="UP000188318">
    <property type="component" value="Unassembled WGS sequence"/>
</dbReference>
<evidence type="ECO:0000313" key="1">
    <source>
        <dbReference type="EMBL" id="OOF98542.1"/>
    </source>
</evidence>
<keyword evidence="2" id="KW-1185">Reference proteome</keyword>
<proteinExistence type="predicted"/>
<name>A0A1R3RVQ5_ASPC5</name>
<protein>
    <submittedName>
        <fullName evidence="1">Uncharacterized protein</fullName>
    </submittedName>
</protein>
<dbReference type="VEuPathDB" id="FungiDB:ASPCADRAFT_204288"/>
<sequence>MRVLTTGNFDLAVSDDREKGVILIPAGGGGFASRPPVLCNLRRKKTHVVWEL</sequence>
<organism evidence="1 2">
    <name type="scientific">Aspergillus carbonarius (strain ITEM 5010)</name>
    <dbReference type="NCBI Taxonomy" id="602072"/>
    <lineage>
        <taxon>Eukaryota</taxon>
        <taxon>Fungi</taxon>
        <taxon>Dikarya</taxon>
        <taxon>Ascomycota</taxon>
        <taxon>Pezizomycotina</taxon>
        <taxon>Eurotiomycetes</taxon>
        <taxon>Eurotiomycetidae</taxon>
        <taxon>Eurotiales</taxon>
        <taxon>Aspergillaceae</taxon>
        <taxon>Aspergillus</taxon>
        <taxon>Aspergillus subgen. Circumdati</taxon>
    </lineage>
</organism>
<accession>A0A1R3RVQ5</accession>